<reference evidence="1" key="2">
    <citation type="submission" date="2023-06" db="EMBL/GenBank/DDBJ databases">
        <authorList>
            <person name="Ma L."/>
            <person name="Liu K.-W."/>
            <person name="Li Z."/>
            <person name="Hsiao Y.-Y."/>
            <person name="Qi Y."/>
            <person name="Fu T."/>
            <person name="Tang G."/>
            <person name="Zhang D."/>
            <person name="Sun W.-H."/>
            <person name="Liu D.-K."/>
            <person name="Li Y."/>
            <person name="Chen G.-Z."/>
            <person name="Liu X.-D."/>
            <person name="Liao X.-Y."/>
            <person name="Jiang Y.-T."/>
            <person name="Yu X."/>
            <person name="Hao Y."/>
            <person name="Huang J."/>
            <person name="Zhao X.-W."/>
            <person name="Ke S."/>
            <person name="Chen Y.-Y."/>
            <person name="Wu W.-L."/>
            <person name="Hsu J.-L."/>
            <person name="Lin Y.-F."/>
            <person name="Huang M.-D."/>
            <person name="Li C.-Y."/>
            <person name="Huang L."/>
            <person name="Wang Z.-W."/>
            <person name="Zhao X."/>
            <person name="Zhong W.-Y."/>
            <person name="Peng D.-H."/>
            <person name="Ahmad S."/>
            <person name="Lan S."/>
            <person name="Zhang J.-S."/>
            <person name="Tsai W.-C."/>
            <person name="Van De Peer Y."/>
            <person name="Liu Z.-J."/>
        </authorList>
    </citation>
    <scope>NUCLEOTIDE SEQUENCE</scope>
    <source>
        <strain evidence="1">CP</strain>
        <tissue evidence="1">Leaves</tissue>
    </source>
</reference>
<sequence>MSLPHLPFAAHLGLRHAEGVPGLWAPLPPEVRRWWLHLHPTWLVCLSSLLPTSLSMPLAEVVLLAEGAS</sequence>
<dbReference type="AlphaFoldDB" id="A0AAV9C4A0"/>
<dbReference type="Proteomes" id="UP001180020">
    <property type="component" value="Unassembled WGS sequence"/>
</dbReference>
<dbReference type="EMBL" id="JAUJYO010000021">
    <property type="protein sequence ID" value="KAK1283494.1"/>
    <property type="molecule type" value="Genomic_DNA"/>
</dbReference>
<evidence type="ECO:0000313" key="2">
    <source>
        <dbReference type="Proteomes" id="UP001180020"/>
    </source>
</evidence>
<name>A0AAV9C4A0_ACOCL</name>
<evidence type="ECO:0000313" key="1">
    <source>
        <dbReference type="EMBL" id="KAK1283494.1"/>
    </source>
</evidence>
<keyword evidence="2" id="KW-1185">Reference proteome</keyword>
<reference evidence="1" key="1">
    <citation type="journal article" date="2023" name="Nat. Commun.">
        <title>Diploid and tetraploid genomes of Acorus and the evolution of monocots.</title>
        <authorList>
            <person name="Ma L."/>
            <person name="Liu K.W."/>
            <person name="Li Z."/>
            <person name="Hsiao Y.Y."/>
            <person name="Qi Y."/>
            <person name="Fu T."/>
            <person name="Tang G.D."/>
            <person name="Zhang D."/>
            <person name="Sun W.H."/>
            <person name="Liu D.K."/>
            <person name="Li Y."/>
            <person name="Chen G.Z."/>
            <person name="Liu X.D."/>
            <person name="Liao X.Y."/>
            <person name="Jiang Y.T."/>
            <person name="Yu X."/>
            <person name="Hao Y."/>
            <person name="Huang J."/>
            <person name="Zhao X.W."/>
            <person name="Ke S."/>
            <person name="Chen Y.Y."/>
            <person name="Wu W.L."/>
            <person name="Hsu J.L."/>
            <person name="Lin Y.F."/>
            <person name="Huang M.D."/>
            <person name="Li C.Y."/>
            <person name="Huang L."/>
            <person name="Wang Z.W."/>
            <person name="Zhao X."/>
            <person name="Zhong W.Y."/>
            <person name="Peng D.H."/>
            <person name="Ahmad S."/>
            <person name="Lan S."/>
            <person name="Zhang J.S."/>
            <person name="Tsai W.C."/>
            <person name="Van de Peer Y."/>
            <person name="Liu Z.J."/>
        </authorList>
    </citation>
    <scope>NUCLEOTIDE SEQUENCE</scope>
    <source>
        <strain evidence="1">CP</strain>
    </source>
</reference>
<organism evidence="1 2">
    <name type="scientific">Acorus calamus</name>
    <name type="common">Sweet flag</name>
    <dbReference type="NCBI Taxonomy" id="4465"/>
    <lineage>
        <taxon>Eukaryota</taxon>
        <taxon>Viridiplantae</taxon>
        <taxon>Streptophyta</taxon>
        <taxon>Embryophyta</taxon>
        <taxon>Tracheophyta</taxon>
        <taxon>Spermatophyta</taxon>
        <taxon>Magnoliopsida</taxon>
        <taxon>Liliopsida</taxon>
        <taxon>Acoraceae</taxon>
        <taxon>Acorus</taxon>
    </lineage>
</organism>
<gene>
    <name evidence="1" type="ORF">QJS10_CPB21g01467</name>
</gene>
<comment type="caution">
    <text evidence="1">The sequence shown here is derived from an EMBL/GenBank/DDBJ whole genome shotgun (WGS) entry which is preliminary data.</text>
</comment>
<proteinExistence type="predicted"/>
<protein>
    <submittedName>
        <fullName evidence="1">Uncharacterized protein</fullName>
    </submittedName>
</protein>
<accession>A0AAV9C4A0</accession>